<keyword evidence="7 13" id="KW-0067">ATP-binding</keyword>
<dbReference type="InterPro" id="IPR017441">
    <property type="entry name" value="Protein_kinase_ATP_BS"/>
</dbReference>
<evidence type="ECO:0000256" key="2">
    <source>
        <dbReference type="ARBA" id="ARBA00022527"/>
    </source>
</evidence>
<evidence type="ECO:0000259" key="15">
    <source>
        <dbReference type="PROSITE" id="PS50011"/>
    </source>
</evidence>
<dbReference type="GO" id="GO:0007165">
    <property type="term" value="P:signal transduction"/>
    <property type="evidence" value="ECO:0007669"/>
    <property type="project" value="UniProtKB-ARBA"/>
</dbReference>
<feature type="binding site" evidence="13">
    <location>
        <position position="46"/>
    </location>
    <ligand>
        <name>ATP</name>
        <dbReference type="ChEBI" id="CHEBI:30616"/>
    </ligand>
</feature>
<dbReference type="AlphaFoldDB" id="A0A1G7WBJ5"/>
<accession>A0A1G7WBJ5</accession>
<dbReference type="FunFam" id="1.10.510.10:FF:000021">
    <property type="entry name" value="Serine/threonine protein kinase"/>
    <property type="match status" value="1"/>
</dbReference>
<evidence type="ECO:0000256" key="6">
    <source>
        <dbReference type="ARBA" id="ARBA00022777"/>
    </source>
</evidence>
<dbReference type="InterPro" id="IPR011009">
    <property type="entry name" value="Kinase-like_dom_sf"/>
</dbReference>
<sequence>MKGGSLQMIGKRIGGRYEIEQKIGEGGMAIVYRARDTLLNRTVALKVLRSQFGNDDDFVARFHREAQAAASLSHPHVVNIYDIGQEDDMYYIVMEYVEGMTLKQYINEHAPLDVKEAVDIAIQICDALDHAHQNELIHRDIKPHNILINKFRRIKVTDFGIARAVSSVTITHTGSVLGSVHYFSPEQAKGIAAGAKSDLYSLGVVLYEMLTGELPFSGDSPISVALKHLQEPYVRPRKLRPEIPQSVENIIVRAMAKEPMYRYESAREMLEDLRTCLTSERRSEAPYVLPEKYAPEEDPEITRVIPAIKPEMLRKRSWDEEEGHTIREIPAVSAAEKAPVQEEEEETEERARPVPWKKAIGWTGGILLFFVLVGASIFYGFSWLGVPPDVVVPSVQNLPLEEARQKLEAVHLKPAIQEQFDNTVEAGHVIKQNPVANMPVKEGTEVQLIVSKGKPKATMPNFVGQNIDEIESQLAGKYKDYKIEKEPSEEQPAGTILRQTPAAGTEIVAGETEVRLVVSDGQDKVTMPNLVGLTEEEMKAKMERLGLRLQLERAPSYKPEGMVIEQSYRPDNRLERGTWVRVTVSSGLPEEARRVKEEVDVYLNPGEKANIEIKVTDATGENKTIENYTITQSIKFQIPVVLSPSKDALIQVYKDGQLYQEKQVRYSDFQ</sequence>
<comment type="subcellular location">
    <subcellularLocation>
        <location evidence="11">Spore membrane</location>
        <topology evidence="11">Single-pass type II membrane protein</topology>
    </subcellularLocation>
</comment>
<feature type="domain" description="PASTA" evidence="16">
    <location>
        <begin position="453"/>
        <end position="520"/>
    </location>
</feature>
<evidence type="ECO:0000256" key="14">
    <source>
        <dbReference type="SAM" id="Phobius"/>
    </source>
</evidence>
<dbReference type="PROSITE" id="PS50011">
    <property type="entry name" value="PROTEIN_KINASE_DOM"/>
    <property type="match status" value="1"/>
</dbReference>
<protein>
    <recommendedName>
        <fullName evidence="12">Serine/threonine-protein kinase PrkC</fullName>
        <ecNumber evidence="1">2.7.11.1</ecNumber>
    </recommendedName>
</protein>
<dbReference type="GO" id="GO:0005524">
    <property type="term" value="F:ATP binding"/>
    <property type="evidence" value="ECO:0007669"/>
    <property type="project" value="UniProtKB-UniRule"/>
</dbReference>
<keyword evidence="5 13" id="KW-0547">Nucleotide-binding</keyword>
<dbReference type="InterPro" id="IPR008271">
    <property type="entry name" value="Ser/Thr_kinase_AS"/>
</dbReference>
<evidence type="ECO:0000259" key="16">
    <source>
        <dbReference type="PROSITE" id="PS51178"/>
    </source>
</evidence>
<keyword evidence="6 17" id="KW-0418">Kinase</keyword>
<dbReference type="Gene3D" id="1.10.510.10">
    <property type="entry name" value="Transferase(Phosphotransferase) domain 1"/>
    <property type="match status" value="1"/>
</dbReference>
<dbReference type="CDD" id="cd14014">
    <property type="entry name" value="STKc_PknB_like"/>
    <property type="match status" value="1"/>
</dbReference>
<dbReference type="PROSITE" id="PS51178">
    <property type="entry name" value="PASTA"/>
    <property type="match status" value="3"/>
</dbReference>
<evidence type="ECO:0000256" key="1">
    <source>
        <dbReference type="ARBA" id="ARBA00012513"/>
    </source>
</evidence>
<name>A0A1G7WBJ5_ANETH</name>
<evidence type="ECO:0000256" key="11">
    <source>
        <dbReference type="ARBA" id="ARBA00060432"/>
    </source>
</evidence>
<dbReference type="GO" id="GO:0004674">
    <property type="term" value="F:protein serine/threonine kinase activity"/>
    <property type="evidence" value="ECO:0007669"/>
    <property type="project" value="UniProtKB-KW"/>
</dbReference>
<evidence type="ECO:0000256" key="10">
    <source>
        <dbReference type="ARBA" id="ARBA00048679"/>
    </source>
</evidence>
<evidence type="ECO:0000256" key="5">
    <source>
        <dbReference type="ARBA" id="ARBA00022741"/>
    </source>
</evidence>
<feature type="domain" description="PASTA" evidence="16">
    <location>
        <begin position="386"/>
        <end position="452"/>
    </location>
</feature>
<evidence type="ECO:0000256" key="12">
    <source>
        <dbReference type="ARBA" id="ARBA00070041"/>
    </source>
</evidence>
<dbReference type="NCBIfam" id="NF033483">
    <property type="entry name" value="PknB_PASTA_kin"/>
    <property type="match status" value="1"/>
</dbReference>
<keyword evidence="2 17" id="KW-0723">Serine/threonine-protein kinase</keyword>
<keyword evidence="14" id="KW-1133">Transmembrane helix</keyword>
<dbReference type="GO" id="GO:0009847">
    <property type="term" value="P:spore germination"/>
    <property type="evidence" value="ECO:0007669"/>
    <property type="project" value="UniProtKB-ARBA"/>
</dbReference>
<dbReference type="Proteomes" id="UP000198956">
    <property type="component" value="Unassembled WGS sequence"/>
</dbReference>
<dbReference type="Gene3D" id="2.60.40.2560">
    <property type="match status" value="1"/>
</dbReference>
<dbReference type="EC" id="2.7.11.1" evidence="1"/>
<dbReference type="Gene3D" id="3.30.10.20">
    <property type="match status" value="3"/>
</dbReference>
<keyword evidence="14" id="KW-0472">Membrane</keyword>
<keyword evidence="4" id="KW-0808">Transferase</keyword>
<dbReference type="GO" id="GO:0071224">
    <property type="term" value="P:cellular response to peptidoglycan"/>
    <property type="evidence" value="ECO:0007669"/>
    <property type="project" value="UniProtKB-ARBA"/>
</dbReference>
<dbReference type="SMART" id="SM00740">
    <property type="entry name" value="PASTA"/>
    <property type="match status" value="3"/>
</dbReference>
<dbReference type="FunFam" id="3.30.200.20:FF:000035">
    <property type="entry name" value="Serine/threonine protein kinase Stk1"/>
    <property type="match status" value="1"/>
</dbReference>
<dbReference type="InterPro" id="IPR000719">
    <property type="entry name" value="Prot_kinase_dom"/>
</dbReference>
<proteinExistence type="predicted"/>
<evidence type="ECO:0000313" key="17">
    <source>
        <dbReference type="EMBL" id="SDG69149.1"/>
    </source>
</evidence>
<evidence type="ECO:0000256" key="4">
    <source>
        <dbReference type="ARBA" id="ARBA00022679"/>
    </source>
</evidence>
<organism evidence="17 18">
    <name type="scientific">Aneurinibacillus thermoaerophilus</name>
    <dbReference type="NCBI Taxonomy" id="143495"/>
    <lineage>
        <taxon>Bacteria</taxon>
        <taxon>Bacillati</taxon>
        <taxon>Bacillota</taxon>
        <taxon>Bacilli</taxon>
        <taxon>Bacillales</taxon>
        <taxon>Paenibacillaceae</taxon>
        <taxon>Aneurinibacillus group</taxon>
        <taxon>Aneurinibacillus</taxon>
    </lineage>
</organism>
<dbReference type="PANTHER" id="PTHR43289">
    <property type="entry name" value="MITOGEN-ACTIVATED PROTEIN KINASE KINASE KINASE 20-RELATED"/>
    <property type="match status" value="1"/>
</dbReference>
<feature type="domain" description="Protein kinase" evidence="15">
    <location>
        <begin position="17"/>
        <end position="288"/>
    </location>
</feature>
<dbReference type="Pfam" id="PF03793">
    <property type="entry name" value="PASTA"/>
    <property type="match status" value="3"/>
</dbReference>
<evidence type="ECO:0000256" key="9">
    <source>
        <dbReference type="ARBA" id="ARBA00047899"/>
    </source>
</evidence>
<dbReference type="PROSITE" id="PS00107">
    <property type="entry name" value="PROTEIN_KINASE_ATP"/>
    <property type="match status" value="1"/>
</dbReference>
<dbReference type="Pfam" id="PF00069">
    <property type="entry name" value="Pkinase"/>
    <property type="match status" value="1"/>
</dbReference>
<keyword evidence="14" id="KW-0812">Transmembrane</keyword>
<keyword evidence="3" id="KW-0309">Germination</keyword>
<dbReference type="EMBL" id="FNDE01000001">
    <property type="protein sequence ID" value="SDG69149.1"/>
    <property type="molecule type" value="Genomic_DNA"/>
</dbReference>
<evidence type="ECO:0000256" key="3">
    <source>
        <dbReference type="ARBA" id="ARBA00022544"/>
    </source>
</evidence>
<reference evidence="17 18" key="1">
    <citation type="submission" date="2016-10" db="EMBL/GenBank/DDBJ databases">
        <authorList>
            <person name="de Groot N.N."/>
        </authorList>
    </citation>
    <scope>NUCLEOTIDE SEQUENCE [LARGE SCALE GENOMIC DNA]</scope>
    <source>
        <strain evidence="17 18">L 420-91</strain>
    </source>
</reference>
<evidence type="ECO:0000256" key="8">
    <source>
        <dbReference type="ARBA" id="ARBA00022968"/>
    </source>
</evidence>
<comment type="catalytic activity">
    <reaction evidence="10">
        <text>L-seryl-[protein] + ATP = O-phospho-L-seryl-[protein] + ADP + H(+)</text>
        <dbReference type="Rhea" id="RHEA:17989"/>
        <dbReference type="Rhea" id="RHEA-COMP:9863"/>
        <dbReference type="Rhea" id="RHEA-COMP:11604"/>
        <dbReference type="ChEBI" id="CHEBI:15378"/>
        <dbReference type="ChEBI" id="CHEBI:29999"/>
        <dbReference type="ChEBI" id="CHEBI:30616"/>
        <dbReference type="ChEBI" id="CHEBI:83421"/>
        <dbReference type="ChEBI" id="CHEBI:456216"/>
        <dbReference type="EC" id="2.7.11.1"/>
    </reaction>
</comment>
<dbReference type="CDD" id="cd06577">
    <property type="entry name" value="PASTA_pknB"/>
    <property type="match status" value="3"/>
</dbReference>
<dbReference type="SUPFAM" id="SSF56112">
    <property type="entry name" value="Protein kinase-like (PK-like)"/>
    <property type="match status" value="1"/>
</dbReference>
<comment type="catalytic activity">
    <reaction evidence="9">
        <text>L-threonyl-[protein] + ATP = O-phospho-L-threonyl-[protein] + ADP + H(+)</text>
        <dbReference type="Rhea" id="RHEA:46608"/>
        <dbReference type="Rhea" id="RHEA-COMP:11060"/>
        <dbReference type="Rhea" id="RHEA-COMP:11605"/>
        <dbReference type="ChEBI" id="CHEBI:15378"/>
        <dbReference type="ChEBI" id="CHEBI:30013"/>
        <dbReference type="ChEBI" id="CHEBI:30616"/>
        <dbReference type="ChEBI" id="CHEBI:61977"/>
        <dbReference type="ChEBI" id="CHEBI:456216"/>
        <dbReference type="EC" id="2.7.11.1"/>
    </reaction>
</comment>
<evidence type="ECO:0000313" key="18">
    <source>
        <dbReference type="Proteomes" id="UP000198956"/>
    </source>
</evidence>
<dbReference type="PROSITE" id="PS00108">
    <property type="entry name" value="PROTEIN_KINASE_ST"/>
    <property type="match status" value="1"/>
</dbReference>
<gene>
    <name evidence="17" type="ORF">SAMN04489735_1001117</name>
</gene>
<feature type="transmembrane region" description="Helical" evidence="14">
    <location>
        <begin position="359"/>
        <end position="384"/>
    </location>
</feature>
<evidence type="ECO:0000256" key="13">
    <source>
        <dbReference type="PROSITE-ProRule" id="PRU10141"/>
    </source>
</evidence>
<dbReference type="Gene3D" id="3.30.200.20">
    <property type="entry name" value="Phosphorylase Kinase, domain 1"/>
    <property type="match status" value="1"/>
</dbReference>
<dbReference type="SUPFAM" id="SSF54184">
    <property type="entry name" value="Penicillin-binding protein 2x (pbp-2x), c-terminal domain"/>
    <property type="match status" value="1"/>
</dbReference>
<dbReference type="PANTHER" id="PTHR43289:SF34">
    <property type="entry name" value="SERINE_THREONINE-PROTEIN KINASE YBDM-RELATED"/>
    <property type="match status" value="1"/>
</dbReference>
<dbReference type="InterPro" id="IPR005543">
    <property type="entry name" value="PASTA_dom"/>
</dbReference>
<feature type="domain" description="PASTA" evidence="16">
    <location>
        <begin position="521"/>
        <end position="586"/>
    </location>
</feature>
<evidence type="ECO:0000256" key="7">
    <source>
        <dbReference type="ARBA" id="ARBA00022840"/>
    </source>
</evidence>
<keyword evidence="8" id="KW-0735">Signal-anchor</keyword>
<dbReference type="SMART" id="SM00220">
    <property type="entry name" value="S_TKc"/>
    <property type="match status" value="1"/>
</dbReference>